<evidence type="ECO:0000256" key="1">
    <source>
        <dbReference type="SAM" id="MobiDB-lite"/>
    </source>
</evidence>
<organism evidence="2 3">
    <name type="scientific">Eleginops maclovinus</name>
    <name type="common">Patagonian blennie</name>
    <name type="synonym">Eleginus maclovinus</name>
    <dbReference type="NCBI Taxonomy" id="56733"/>
    <lineage>
        <taxon>Eukaryota</taxon>
        <taxon>Metazoa</taxon>
        <taxon>Chordata</taxon>
        <taxon>Craniata</taxon>
        <taxon>Vertebrata</taxon>
        <taxon>Euteleostomi</taxon>
        <taxon>Actinopterygii</taxon>
        <taxon>Neopterygii</taxon>
        <taxon>Teleostei</taxon>
        <taxon>Neoteleostei</taxon>
        <taxon>Acanthomorphata</taxon>
        <taxon>Eupercaria</taxon>
        <taxon>Perciformes</taxon>
        <taxon>Notothenioidei</taxon>
        <taxon>Eleginopidae</taxon>
        <taxon>Eleginops</taxon>
    </lineage>
</organism>
<feature type="compositionally biased region" description="Basic residues" evidence="1">
    <location>
        <begin position="635"/>
        <end position="644"/>
    </location>
</feature>
<gene>
    <name evidence="2" type="ORF">PBY51_009544</name>
</gene>
<keyword evidence="3" id="KW-1185">Reference proteome</keyword>
<feature type="compositionally biased region" description="Low complexity" evidence="1">
    <location>
        <begin position="72"/>
        <end position="100"/>
    </location>
</feature>
<feature type="compositionally biased region" description="Polar residues" evidence="1">
    <location>
        <begin position="593"/>
        <end position="602"/>
    </location>
</feature>
<feature type="compositionally biased region" description="Polar residues" evidence="1">
    <location>
        <begin position="520"/>
        <end position="531"/>
    </location>
</feature>
<feature type="region of interest" description="Disordered" evidence="1">
    <location>
        <begin position="20"/>
        <end position="154"/>
    </location>
</feature>
<feature type="region of interest" description="Disordered" evidence="1">
    <location>
        <begin position="375"/>
        <end position="669"/>
    </location>
</feature>
<protein>
    <submittedName>
        <fullName evidence="2">Uncharacterized protein</fullName>
    </submittedName>
</protein>
<proteinExistence type="predicted"/>
<reference evidence="2 3" key="2">
    <citation type="journal article" date="2023" name="Mol. Biol. Evol.">
        <title>Genomics of Secondarily Temperate Adaptation in the Only Non-Antarctic Icefish.</title>
        <authorList>
            <person name="Rivera-Colon A.G."/>
            <person name="Rayamajhi N."/>
            <person name="Minhas B.F."/>
            <person name="Madrigal G."/>
            <person name="Bilyk K.T."/>
            <person name="Yoon V."/>
            <person name="Hune M."/>
            <person name="Gregory S."/>
            <person name="Cheng C.H.C."/>
            <person name="Catchen J.M."/>
        </authorList>
    </citation>
    <scope>NUCLEOTIDE SEQUENCE [LARGE SCALE GENOMIC DNA]</scope>
    <source>
        <strain evidence="2">JMC-PN-2008</strain>
    </source>
</reference>
<feature type="region of interest" description="Disordered" evidence="1">
    <location>
        <begin position="681"/>
        <end position="711"/>
    </location>
</feature>
<dbReference type="Proteomes" id="UP001346869">
    <property type="component" value="Unassembled WGS sequence"/>
</dbReference>
<feature type="compositionally biased region" description="Polar residues" evidence="1">
    <location>
        <begin position="382"/>
        <end position="406"/>
    </location>
</feature>
<sequence>MAERERKTSAVYRSVSFKKVGSWSTNSSEHQQNKSDDLEAAGVALPPEPSKAEQHLATRNLSVSRKVSKISATTTTTTAGLLTADPKRGSSTAHSSISPSIRQLTEKFSSSSSSSTETHRASPGDCGAVTRGRSTLPRESCSRRDGSPRKSFHEDSGGVYFHGCDITTAETLIDNKVQKFHSDTDSVSGSDLDKKSEKGIFSSLSTDSNSGKRDYSQINACPSDPRKTLNTDEEDDVVSRGVPSPCKSHRSYLSARHSEFIPLHSDKWPSVTKIRQIFDEGQGNVTQQHNTDSYDNLKAAHRGNQEELSPSDCVSLSDRSDKLSLCSSANEPCSLSSHCKCIAAAKSRESSPAKDTFCHSMDLYPKAYNQQYSNKEEETDLELQTSNNNNVPGRNTFQSSSSSSIHGCTKGSHYQRINPSQYRSHSPSPEPEAPHKTHRTTVLTSDPSPDLQPPATLSSSQSGSLDASSCSSSLQRSSVRERRDRQGVGLPRDSLHSSHSSSRAPAPTSSSPFSAPTLDKSITSSSCTVAPSTELKAPAKVAVPLRSRWRFSSGDEEEEHNRRRKVGGGSWSVPSGPAPSISYRAGEKCGTERGSSYLSRSKNGWCGAKGIGRSSGSEEDSPGCLGPHTREAVRRRSLRKKKKVSGAALAAGRDDYGDHDGESEDTDSDTAMTMEHLEKHRQQNTCGAHAGPISRSHSAREQKSNSNRARVQQWERISSTATSTTLPGVSRVFKGQYPPICFQSWWFALQQPILQH</sequence>
<feature type="compositionally biased region" description="Low complexity" evidence="1">
    <location>
        <begin position="571"/>
        <end position="580"/>
    </location>
</feature>
<dbReference type="AlphaFoldDB" id="A0AAN7XYR5"/>
<name>A0AAN7XYR5_ELEMC</name>
<accession>A0AAN7XYR5</accession>
<evidence type="ECO:0000313" key="2">
    <source>
        <dbReference type="EMBL" id="KAK5868540.1"/>
    </source>
</evidence>
<comment type="caution">
    <text evidence="2">The sequence shown here is derived from an EMBL/GenBank/DDBJ whole genome shotgun (WGS) entry which is preliminary data.</text>
</comment>
<feature type="compositionally biased region" description="Basic and acidic residues" evidence="1">
    <location>
        <begin position="140"/>
        <end position="154"/>
    </location>
</feature>
<feature type="region of interest" description="Disordered" evidence="1">
    <location>
        <begin position="201"/>
        <end position="243"/>
    </location>
</feature>
<feature type="compositionally biased region" description="Low complexity" evidence="1">
    <location>
        <begin position="457"/>
        <end position="477"/>
    </location>
</feature>
<feature type="compositionally biased region" description="Low complexity" evidence="1">
    <location>
        <begin position="497"/>
        <end position="518"/>
    </location>
</feature>
<dbReference type="EMBL" id="JAUZQC010000007">
    <property type="protein sequence ID" value="KAK5868540.1"/>
    <property type="molecule type" value="Genomic_DNA"/>
</dbReference>
<evidence type="ECO:0000313" key="3">
    <source>
        <dbReference type="Proteomes" id="UP001346869"/>
    </source>
</evidence>
<reference evidence="2 3" key="1">
    <citation type="journal article" date="2023" name="Genes (Basel)">
        <title>Chromosome-Level Genome Assembly and Circadian Gene Repertoire of the Patagonia Blennie Eleginops maclovinus-The Closest Ancestral Proxy of Antarctic Cryonotothenioids.</title>
        <authorList>
            <person name="Cheng C.C."/>
            <person name="Rivera-Colon A.G."/>
            <person name="Minhas B.F."/>
            <person name="Wilson L."/>
            <person name="Rayamajhi N."/>
            <person name="Vargas-Chacoff L."/>
            <person name="Catchen J.M."/>
        </authorList>
    </citation>
    <scope>NUCLEOTIDE SEQUENCE [LARGE SCALE GENOMIC DNA]</scope>
    <source>
        <strain evidence="2">JMC-PN-2008</strain>
    </source>
</reference>